<dbReference type="SUPFAM" id="SSF103473">
    <property type="entry name" value="MFS general substrate transporter"/>
    <property type="match status" value="1"/>
</dbReference>
<dbReference type="InterPro" id="IPR036259">
    <property type="entry name" value="MFS_trans_sf"/>
</dbReference>
<dbReference type="GO" id="GO:0022857">
    <property type="term" value="F:transmembrane transporter activity"/>
    <property type="evidence" value="ECO:0007669"/>
    <property type="project" value="InterPro"/>
</dbReference>
<keyword evidence="2" id="KW-0813">Transport</keyword>
<evidence type="ECO:0000256" key="1">
    <source>
        <dbReference type="ARBA" id="ARBA00004651"/>
    </source>
</evidence>
<feature type="transmembrane region" description="Helical" evidence="8">
    <location>
        <begin position="26"/>
        <end position="48"/>
    </location>
</feature>
<evidence type="ECO:0000313" key="10">
    <source>
        <dbReference type="EMBL" id="NEE23600.1"/>
    </source>
</evidence>
<accession>A0A6G3Y1G4</accession>
<dbReference type="InterPro" id="IPR011701">
    <property type="entry name" value="MFS"/>
</dbReference>
<dbReference type="PRINTS" id="PR01036">
    <property type="entry name" value="TCRTETB"/>
</dbReference>
<dbReference type="GO" id="GO:0046677">
    <property type="term" value="P:response to antibiotic"/>
    <property type="evidence" value="ECO:0007669"/>
    <property type="project" value="UniProtKB-KW"/>
</dbReference>
<comment type="subcellular location">
    <subcellularLocation>
        <location evidence="1">Cell membrane</location>
        <topology evidence="1">Multi-pass membrane protein</topology>
    </subcellularLocation>
</comment>
<dbReference type="CDD" id="cd17321">
    <property type="entry name" value="MFS_MMR_MDR_like"/>
    <property type="match status" value="1"/>
</dbReference>
<feature type="transmembrane region" description="Helical" evidence="8">
    <location>
        <begin position="178"/>
        <end position="195"/>
    </location>
</feature>
<keyword evidence="6 8" id="KW-0472">Membrane</keyword>
<keyword evidence="3" id="KW-1003">Cell membrane</keyword>
<dbReference type="GO" id="GO:0005886">
    <property type="term" value="C:plasma membrane"/>
    <property type="evidence" value="ECO:0007669"/>
    <property type="project" value="UniProtKB-SubCell"/>
</dbReference>
<sequence length="223" mass="23203">MSDSDVRESGAERPVADGGDPRRWRALWIIVAAQLLVVLDASVVNIALPSAQSALEMSDSSRQWVVTAYSLTFGGFLLLGGRVGDLKGRKKLFIAGLIGFAVSSAIGGFAVNEAMLLLARAAQGVSAAFLAPAALALLTTLFTSEAERAKAFGIFGAAVGTGGVVGMLFGGVLTEYLSWRWCLWFNVPVVLLLIGPAMRGLTESKGATSSRLDVPGTLTATLG</sequence>
<dbReference type="EMBL" id="JAAGMN010010399">
    <property type="protein sequence ID" value="NEE23600.1"/>
    <property type="molecule type" value="Genomic_DNA"/>
</dbReference>
<dbReference type="PROSITE" id="PS50850">
    <property type="entry name" value="MFS"/>
    <property type="match status" value="1"/>
</dbReference>
<name>A0A6G3Y1G4_9ACTN</name>
<dbReference type="Pfam" id="PF07690">
    <property type="entry name" value="MFS_1"/>
    <property type="match status" value="1"/>
</dbReference>
<dbReference type="PANTHER" id="PTHR42718">
    <property type="entry name" value="MAJOR FACILITATOR SUPERFAMILY MULTIDRUG TRANSPORTER MFSC"/>
    <property type="match status" value="1"/>
</dbReference>
<evidence type="ECO:0000256" key="8">
    <source>
        <dbReference type="SAM" id="Phobius"/>
    </source>
</evidence>
<organism evidence="10">
    <name type="scientific">Streptomyces sp. SID7499</name>
    <dbReference type="NCBI Taxonomy" id="2706086"/>
    <lineage>
        <taxon>Bacteria</taxon>
        <taxon>Bacillati</taxon>
        <taxon>Actinomycetota</taxon>
        <taxon>Actinomycetes</taxon>
        <taxon>Kitasatosporales</taxon>
        <taxon>Streptomycetaceae</taxon>
        <taxon>Streptomyces</taxon>
    </lineage>
</organism>
<keyword evidence="4 8" id="KW-0812">Transmembrane</keyword>
<protein>
    <submittedName>
        <fullName evidence="10">MFS transporter</fullName>
    </submittedName>
</protein>
<comment type="caution">
    <text evidence="10">The sequence shown here is derived from an EMBL/GenBank/DDBJ whole genome shotgun (WGS) entry which is preliminary data.</text>
</comment>
<reference evidence="10" key="1">
    <citation type="submission" date="2020-01" db="EMBL/GenBank/DDBJ databases">
        <title>Insect and environment-associated Actinomycetes.</title>
        <authorList>
            <person name="Currrie C."/>
            <person name="Chevrette M."/>
            <person name="Carlson C."/>
            <person name="Stubbendieck R."/>
            <person name="Wendt-Pienkowski E."/>
        </authorList>
    </citation>
    <scope>NUCLEOTIDE SEQUENCE</scope>
    <source>
        <strain evidence="10">SID7499</strain>
    </source>
</reference>
<proteinExistence type="predicted"/>
<dbReference type="InterPro" id="IPR020846">
    <property type="entry name" value="MFS_dom"/>
</dbReference>
<feature type="transmembrane region" description="Helical" evidence="8">
    <location>
        <begin position="63"/>
        <end position="80"/>
    </location>
</feature>
<gene>
    <name evidence="10" type="ORF">G3M58_96260</name>
</gene>
<feature type="transmembrane region" description="Helical" evidence="8">
    <location>
        <begin position="151"/>
        <end position="172"/>
    </location>
</feature>
<evidence type="ECO:0000256" key="3">
    <source>
        <dbReference type="ARBA" id="ARBA00022475"/>
    </source>
</evidence>
<dbReference type="PANTHER" id="PTHR42718:SF46">
    <property type="entry name" value="BLR6921 PROTEIN"/>
    <property type="match status" value="1"/>
</dbReference>
<evidence type="ECO:0000256" key="2">
    <source>
        <dbReference type="ARBA" id="ARBA00022448"/>
    </source>
</evidence>
<feature type="transmembrane region" description="Helical" evidence="8">
    <location>
        <begin position="92"/>
        <end position="111"/>
    </location>
</feature>
<evidence type="ECO:0000256" key="7">
    <source>
        <dbReference type="ARBA" id="ARBA00023251"/>
    </source>
</evidence>
<keyword evidence="7" id="KW-0046">Antibiotic resistance</keyword>
<dbReference type="Gene3D" id="1.20.1720.10">
    <property type="entry name" value="Multidrug resistance protein D"/>
    <property type="match status" value="1"/>
</dbReference>
<evidence type="ECO:0000256" key="5">
    <source>
        <dbReference type="ARBA" id="ARBA00022989"/>
    </source>
</evidence>
<evidence type="ECO:0000256" key="4">
    <source>
        <dbReference type="ARBA" id="ARBA00022692"/>
    </source>
</evidence>
<evidence type="ECO:0000259" key="9">
    <source>
        <dbReference type="PROSITE" id="PS50850"/>
    </source>
</evidence>
<evidence type="ECO:0000256" key="6">
    <source>
        <dbReference type="ARBA" id="ARBA00023136"/>
    </source>
</evidence>
<dbReference type="AlphaFoldDB" id="A0A6G3Y1G4"/>
<feature type="domain" description="Major facilitator superfamily (MFS) profile" evidence="9">
    <location>
        <begin position="26"/>
        <end position="223"/>
    </location>
</feature>
<keyword evidence="5 8" id="KW-1133">Transmembrane helix</keyword>
<feature type="transmembrane region" description="Helical" evidence="8">
    <location>
        <begin position="117"/>
        <end position="139"/>
    </location>
</feature>
<feature type="non-terminal residue" evidence="10">
    <location>
        <position position="223"/>
    </location>
</feature>